<gene>
    <name evidence="2" type="ORF">METZ01_LOCUS348203</name>
</gene>
<protein>
    <recommendedName>
        <fullName evidence="1">Hen1 N-terminal domain-containing protein</fullName>
    </recommendedName>
</protein>
<feature type="domain" description="Hen1 N-terminal" evidence="1">
    <location>
        <begin position="1"/>
        <end position="155"/>
    </location>
</feature>
<accession>A0A382RCF7</accession>
<reference evidence="2" key="1">
    <citation type="submission" date="2018-05" db="EMBL/GenBank/DDBJ databases">
        <authorList>
            <person name="Lanie J.A."/>
            <person name="Ng W.-L."/>
            <person name="Kazmierczak K.M."/>
            <person name="Andrzejewski T.M."/>
            <person name="Davidsen T.M."/>
            <person name="Wayne K.J."/>
            <person name="Tettelin H."/>
            <person name="Glass J.I."/>
            <person name="Rusch D."/>
            <person name="Podicherti R."/>
            <person name="Tsui H.-C.T."/>
            <person name="Winkler M.E."/>
        </authorList>
    </citation>
    <scope>NUCLEOTIDE SEQUENCE</scope>
</reference>
<feature type="non-terminal residue" evidence="2">
    <location>
        <position position="1"/>
    </location>
</feature>
<name>A0A382RCF7_9ZZZZ</name>
<feature type="non-terminal residue" evidence="2">
    <location>
        <position position="155"/>
    </location>
</feature>
<sequence>VLLTVSTTHRPATDLGYLLHKHPERTQSFDLPFGGAQVFYTEATAEKCTAAMVLDIDPIALKRRRAGGFELAQYVNDRPYVASSFMSVAIARVYGSALKGQCDEKPDLAMTPIPLQARISALCCRDGAQLIRSLFEPLGYTVTVDSHILDDTFPE</sequence>
<evidence type="ECO:0000259" key="1">
    <source>
        <dbReference type="Pfam" id="PF12623"/>
    </source>
</evidence>
<dbReference type="InterPro" id="IPR024740">
    <property type="entry name" value="Hen1_N"/>
</dbReference>
<dbReference type="AlphaFoldDB" id="A0A382RCF7"/>
<dbReference type="InterPro" id="IPR038546">
    <property type="entry name" value="Hen1_N_sf"/>
</dbReference>
<dbReference type="Pfam" id="PF12623">
    <property type="entry name" value="Hen1_L"/>
    <property type="match status" value="1"/>
</dbReference>
<dbReference type="Gene3D" id="3.30.1610.20">
    <property type="entry name" value="Hen1, N-terminal domain"/>
    <property type="match status" value="1"/>
</dbReference>
<evidence type="ECO:0000313" key="2">
    <source>
        <dbReference type="EMBL" id="SVC95349.1"/>
    </source>
</evidence>
<proteinExistence type="predicted"/>
<dbReference type="EMBL" id="UINC01120707">
    <property type="protein sequence ID" value="SVC95349.1"/>
    <property type="molecule type" value="Genomic_DNA"/>
</dbReference>
<organism evidence="2">
    <name type="scientific">marine metagenome</name>
    <dbReference type="NCBI Taxonomy" id="408172"/>
    <lineage>
        <taxon>unclassified sequences</taxon>
        <taxon>metagenomes</taxon>
        <taxon>ecological metagenomes</taxon>
    </lineage>
</organism>